<sequence>MCRSSRRRRRPCSPAVGPLGDDDLLREILLRLPPQPSSLPRASAVCTRWRLLLSDPGFSRRFRIHHRRNPPLLGFFVRNDDLPFLPTLDAPDRVSPGRFSLQRGDGDRFMSLGCRHGLVLVFNKPKDQILVWDPVTGDQHRLGIPPVVAIHAKKTTINGAVLRADDAQHFQVVLTVADNDDKQHRRALACVYSSETGAWGELVSTQLPSGVSMSNIGTFVSTYKPAVLIGDSLYWRLAGNFTGILEFDLEKQSLAVIRLPAHILEEGHRLFSIMRAEGGGLGLLLQTDCSIQLWKRKTDCDGVASWGLGRIIELDKLLSLKSEENEIMIQGPMGENSVVFVWTHRILFTVHLESLQFNKLPGAYPVNYHPFVSVYAAGKACLHILVVIKTKLVSYSWLMAYTIHILLC</sequence>
<feature type="domain" description="F-box protein AT5G49610-like beta-propeller" evidence="2">
    <location>
        <begin position="113"/>
        <end position="361"/>
    </location>
</feature>
<protein>
    <recommendedName>
        <fullName evidence="5">F-box domain-containing protein</fullName>
    </recommendedName>
</protein>
<evidence type="ECO:0000259" key="2">
    <source>
        <dbReference type="Pfam" id="PF23635"/>
    </source>
</evidence>
<dbReference type="Pfam" id="PF23635">
    <property type="entry name" value="Beta-prop_AT5G49610-like"/>
    <property type="match status" value="1"/>
</dbReference>
<dbReference type="OMA" id="MAYTIHI"/>
<dbReference type="PANTHER" id="PTHR32133">
    <property type="entry name" value="OS07G0120400 PROTEIN"/>
    <property type="match status" value="1"/>
</dbReference>
<name>A0A9R0YFA4_TRITD</name>
<evidence type="ECO:0008006" key="5">
    <source>
        <dbReference type="Google" id="ProtNLM"/>
    </source>
</evidence>
<dbReference type="InterPro" id="IPR056594">
    <property type="entry name" value="AT5G49610-like_b-prop"/>
</dbReference>
<dbReference type="Proteomes" id="UP000324705">
    <property type="component" value="Chromosome 6B"/>
</dbReference>
<evidence type="ECO:0000313" key="3">
    <source>
        <dbReference type="EMBL" id="VAI53904.1"/>
    </source>
</evidence>
<feature type="domain" description="F-box" evidence="1">
    <location>
        <begin position="22"/>
        <end position="58"/>
    </location>
</feature>
<organism evidence="3 4">
    <name type="scientific">Triticum turgidum subsp. durum</name>
    <name type="common">Durum wheat</name>
    <name type="synonym">Triticum durum</name>
    <dbReference type="NCBI Taxonomy" id="4567"/>
    <lineage>
        <taxon>Eukaryota</taxon>
        <taxon>Viridiplantae</taxon>
        <taxon>Streptophyta</taxon>
        <taxon>Embryophyta</taxon>
        <taxon>Tracheophyta</taxon>
        <taxon>Spermatophyta</taxon>
        <taxon>Magnoliopsida</taxon>
        <taxon>Liliopsida</taxon>
        <taxon>Poales</taxon>
        <taxon>Poaceae</taxon>
        <taxon>BOP clade</taxon>
        <taxon>Pooideae</taxon>
        <taxon>Triticodae</taxon>
        <taxon>Triticeae</taxon>
        <taxon>Triticinae</taxon>
        <taxon>Triticum</taxon>
    </lineage>
</organism>
<proteinExistence type="predicted"/>
<dbReference type="EMBL" id="LT934122">
    <property type="protein sequence ID" value="VAI53904.1"/>
    <property type="molecule type" value="Genomic_DNA"/>
</dbReference>
<dbReference type="InterPro" id="IPR001810">
    <property type="entry name" value="F-box_dom"/>
</dbReference>
<dbReference type="Pfam" id="PF00646">
    <property type="entry name" value="F-box"/>
    <property type="match status" value="1"/>
</dbReference>
<evidence type="ECO:0000313" key="4">
    <source>
        <dbReference type="Proteomes" id="UP000324705"/>
    </source>
</evidence>
<keyword evidence="4" id="KW-1185">Reference proteome</keyword>
<dbReference type="AlphaFoldDB" id="A0A9R0YFA4"/>
<dbReference type="Gramene" id="TRITD6Bv1G020390.2">
    <property type="protein sequence ID" value="TRITD6Bv1G020390.2"/>
    <property type="gene ID" value="TRITD6Bv1G020390"/>
</dbReference>
<dbReference type="SUPFAM" id="SSF81383">
    <property type="entry name" value="F-box domain"/>
    <property type="match status" value="1"/>
</dbReference>
<dbReference type="PANTHER" id="PTHR32133:SF320">
    <property type="entry name" value="F-BOX DOMAIN-CONTAINING PROTEIN"/>
    <property type="match status" value="1"/>
</dbReference>
<accession>A0A9R0YFA4</accession>
<reference evidence="3 4" key="1">
    <citation type="submission" date="2017-09" db="EMBL/GenBank/DDBJ databases">
        <authorList>
            <consortium name="International Durum Wheat Genome Sequencing Consortium (IDWGSC)"/>
            <person name="Milanesi L."/>
        </authorList>
    </citation>
    <scope>NUCLEOTIDE SEQUENCE [LARGE SCALE GENOMIC DNA]</scope>
    <source>
        <strain evidence="4">cv. Svevo</strain>
    </source>
</reference>
<gene>
    <name evidence="3" type="ORF">TRITD_6Bv1G020390</name>
</gene>
<evidence type="ECO:0000259" key="1">
    <source>
        <dbReference type="Pfam" id="PF00646"/>
    </source>
</evidence>
<dbReference type="InterPro" id="IPR036047">
    <property type="entry name" value="F-box-like_dom_sf"/>
</dbReference>
<dbReference type="Gene3D" id="1.20.1280.50">
    <property type="match status" value="1"/>
</dbReference>